<feature type="domain" description="Activator of Hsp90 ATPase homologue 1/2-like C-terminal" evidence="2">
    <location>
        <begin position="19"/>
        <end position="140"/>
    </location>
</feature>
<evidence type="ECO:0000259" key="2">
    <source>
        <dbReference type="Pfam" id="PF08327"/>
    </source>
</evidence>
<sequence length="141" mass="15516">MEDKLQSALPDIVQTLVMKAPIQKVWNAVATSEGIAAWFMPNDFQPVAGHEFEIDAGPFGMSPCQVIAIDPPHSLSFKWAKDWTISFTLVELGEQTELTLVHAGWDANTVNEFGLSHTMIRDNMAQGWVGLGKTLVAYVEA</sequence>
<name>A0ABX0J982_9BACL</name>
<organism evidence="3 4">
    <name type="scientific">Paenibacillus agricola</name>
    <dbReference type="NCBI Taxonomy" id="2716264"/>
    <lineage>
        <taxon>Bacteria</taxon>
        <taxon>Bacillati</taxon>
        <taxon>Bacillota</taxon>
        <taxon>Bacilli</taxon>
        <taxon>Bacillales</taxon>
        <taxon>Paenibacillaceae</taxon>
        <taxon>Paenibacillus</taxon>
    </lineage>
</organism>
<proteinExistence type="inferred from homology"/>
<comment type="caution">
    <text evidence="3">The sequence shown here is derived from an EMBL/GenBank/DDBJ whole genome shotgun (WGS) entry which is preliminary data.</text>
</comment>
<evidence type="ECO:0000313" key="3">
    <source>
        <dbReference type="EMBL" id="NHN30566.1"/>
    </source>
</evidence>
<dbReference type="RefSeq" id="WP_166149785.1">
    <property type="nucleotide sequence ID" value="NZ_JAAOIW010000004.1"/>
</dbReference>
<dbReference type="InterPro" id="IPR013538">
    <property type="entry name" value="ASHA1/2-like_C"/>
</dbReference>
<comment type="similarity">
    <text evidence="1">Belongs to the AHA1 family.</text>
</comment>
<protein>
    <submittedName>
        <fullName evidence="3">SRPBCC domain-containing protein</fullName>
    </submittedName>
</protein>
<dbReference type="EMBL" id="JAAOIW010000004">
    <property type="protein sequence ID" value="NHN30566.1"/>
    <property type="molecule type" value="Genomic_DNA"/>
</dbReference>
<dbReference type="Proteomes" id="UP001165962">
    <property type="component" value="Unassembled WGS sequence"/>
</dbReference>
<evidence type="ECO:0000256" key="1">
    <source>
        <dbReference type="ARBA" id="ARBA00006817"/>
    </source>
</evidence>
<dbReference type="Gene3D" id="3.30.530.20">
    <property type="match status" value="1"/>
</dbReference>
<dbReference type="Pfam" id="PF08327">
    <property type="entry name" value="AHSA1"/>
    <property type="match status" value="1"/>
</dbReference>
<dbReference type="SUPFAM" id="SSF55961">
    <property type="entry name" value="Bet v1-like"/>
    <property type="match status" value="1"/>
</dbReference>
<keyword evidence="4" id="KW-1185">Reference proteome</keyword>
<accession>A0ABX0J982</accession>
<reference evidence="3" key="1">
    <citation type="submission" date="2020-03" db="EMBL/GenBank/DDBJ databases">
        <title>Draft sequencing of Paenibacilllus sp. S3N08.</title>
        <authorList>
            <person name="Kim D.-U."/>
        </authorList>
    </citation>
    <scope>NUCLEOTIDE SEQUENCE</scope>
    <source>
        <strain evidence="3">S3N08</strain>
    </source>
</reference>
<dbReference type="CDD" id="cd07814">
    <property type="entry name" value="SRPBCC_CalC_Aha1-like"/>
    <property type="match status" value="1"/>
</dbReference>
<dbReference type="InterPro" id="IPR023393">
    <property type="entry name" value="START-like_dom_sf"/>
</dbReference>
<evidence type="ECO:0000313" key="4">
    <source>
        <dbReference type="Proteomes" id="UP001165962"/>
    </source>
</evidence>
<gene>
    <name evidence="3" type="ORF">G9U52_12060</name>
</gene>